<protein>
    <submittedName>
        <fullName evidence="1">Uncharacterized protein</fullName>
    </submittedName>
</protein>
<reference evidence="1" key="2">
    <citation type="journal article" date="2015" name="Fish Shellfish Immunol.">
        <title>Early steps in the European eel (Anguilla anguilla)-Vibrio vulnificus interaction in the gills: Role of the RtxA13 toxin.</title>
        <authorList>
            <person name="Callol A."/>
            <person name="Pajuelo D."/>
            <person name="Ebbesson L."/>
            <person name="Teles M."/>
            <person name="MacKenzie S."/>
            <person name="Amaro C."/>
        </authorList>
    </citation>
    <scope>NUCLEOTIDE SEQUENCE</scope>
</reference>
<name>A0A0E9X8W1_ANGAN</name>
<evidence type="ECO:0000313" key="1">
    <source>
        <dbReference type="EMBL" id="JAH98876.1"/>
    </source>
</evidence>
<proteinExistence type="predicted"/>
<organism evidence="1">
    <name type="scientific">Anguilla anguilla</name>
    <name type="common">European freshwater eel</name>
    <name type="synonym">Muraena anguilla</name>
    <dbReference type="NCBI Taxonomy" id="7936"/>
    <lineage>
        <taxon>Eukaryota</taxon>
        <taxon>Metazoa</taxon>
        <taxon>Chordata</taxon>
        <taxon>Craniata</taxon>
        <taxon>Vertebrata</taxon>
        <taxon>Euteleostomi</taxon>
        <taxon>Actinopterygii</taxon>
        <taxon>Neopterygii</taxon>
        <taxon>Teleostei</taxon>
        <taxon>Anguilliformes</taxon>
        <taxon>Anguillidae</taxon>
        <taxon>Anguilla</taxon>
    </lineage>
</organism>
<accession>A0A0E9X8W1</accession>
<dbReference type="AlphaFoldDB" id="A0A0E9X8W1"/>
<sequence length="23" mass="2872">MGNYFRVYIFFPHNVTPGHFLEW</sequence>
<dbReference type="EMBL" id="GBXM01009701">
    <property type="protein sequence ID" value="JAH98876.1"/>
    <property type="molecule type" value="Transcribed_RNA"/>
</dbReference>
<reference evidence="1" key="1">
    <citation type="submission" date="2014-11" db="EMBL/GenBank/DDBJ databases">
        <authorList>
            <person name="Amaro Gonzalez C."/>
        </authorList>
    </citation>
    <scope>NUCLEOTIDE SEQUENCE</scope>
</reference>